<evidence type="ECO:0000313" key="1">
    <source>
        <dbReference type="EMBL" id="QSS63530.1"/>
    </source>
</evidence>
<reference evidence="1" key="1">
    <citation type="submission" date="2021-01" db="EMBL/GenBank/DDBJ databases">
        <title>Chromosome-level genome assembly of a human fungal pathogen reveals clustering of transcriptionally co-regulated genes.</title>
        <authorList>
            <person name="Voorhies M."/>
            <person name="Cohen S."/>
            <person name="Shea T.P."/>
            <person name="Petrus S."/>
            <person name="Munoz J.F."/>
            <person name="Poplawski S."/>
            <person name="Goldman W.E."/>
            <person name="Michael T."/>
            <person name="Cuomo C.A."/>
            <person name="Sil A."/>
            <person name="Beyhan S."/>
        </authorList>
    </citation>
    <scope>NUCLEOTIDE SEQUENCE</scope>
    <source>
        <strain evidence="1">WU24</strain>
    </source>
</reference>
<organism evidence="1 2">
    <name type="scientific">Ajellomyces capsulatus</name>
    <name type="common">Darling's disease fungus</name>
    <name type="synonym">Histoplasma capsulatum</name>
    <dbReference type="NCBI Taxonomy" id="5037"/>
    <lineage>
        <taxon>Eukaryota</taxon>
        <taxon>Fungi</taxon>
        <taxon>Dikarya</taxon>
        <taxon>Ascomycota</taxon>
        <taxon>Pezizomycotina</taxon>
        <taxon>Eurotiomycetes</taxon>
        <taxon>Eurotiomycetidae</taxon>
        <taxon>Onygenales</taxon>
        <taxon>Ajellomycetaceae</taxon>
        <taxon>Histoplasma</taxon>
    </lineage>
</organism>
<dbReference type="VEuPathDB" id="FungiDB:I7I51_00588"/>
<sequence length="111" mass="12977">MSDTAASQGWWQKAAVSIRPWQMQNIQNSFKPTLKRLILIVWYGHFASVSELYLPIPKGADRTYSSPFGRTEIERIEVEVKEVSRVAVERFEYKISCLTQESAYKERMKMQ</sequence>
<dbReference type="EMBL" id="CP069114">
    <property type="protein sequence ID" value="QSS63530.1"/>
    <property type="molecule type" value="Genomic_DNA"/>
</dbReference>
<dbReference type="Proteomes" id="UP000663671">
    <property type="component" value="Chromosome 1"/>
</dbReference>
<accession>A0A8A1MED9</accession>
<protein>
    <submittedName>
        <fullName evidence="1">Uncharacterized protein</fullName>
    </submittedName>
</protein>
<gene>
    <name evidence="1" type="ORF">I7I51_00588</name>
</gene>
<proteinExistence type="predicted"/>
<evidence type="ECO:0000313" key="2">
    <source>
        <dbReference type="Proteomes" id="UP000663671"/>
    </source>
</evidence>
<name>A0A8A1MED9_AJECA</name>
<dbReference type="AlphaFoldDB" id="A0A8A1MED9"/>